<dbReference type="Proteomes" id="UP000824988">
    <property type="component" value="Chromosome"/>
</dbReference>
<keyword evidence="6 9" id="KW-0238">DNA-binding</keyword>
<dbReference type="AlphaFoldDB" id="A0A8D4VLQ4"/>
<dbReference type="Pfam" id="PF00072">
    <property type="entry name" value="Response_reg"/>
    <property type="match status" value="1"/>
</dbReference>
<keyword evidence="2" id="KW-0963">Cytoplasm</keyword>
<keyword evidence="5" id="KW-0805">Transcription regulation</keyword>
<dbReference type="PANTHER" id="PTHR48111">
    <property type="entry name" value="REGULATOR OF RPOS"/>
    <property type="match status" value="1"/>
</dbReference>
<dbReference type="SMART" id="SM00862">
    <property type="entry name" value="Trans_reg_C"/>
    <property type="match status" value="1"/>
</dbReference>
<comment type="subcellular location">
    <subcellularLocation>
        <location evidence="1">Cytoplasm</location>
    </subcellularLocation>
</comment>
<name>A0A8D4VLQ4_9GAMM</name>
<dbReference type="GO" id="GO:0032993">
    <property type="term" value="C:protein-DNA complex"/>
    <property type="evidence" value="ECO:0007669"/>
    <property type="project" value="TreeGrafter"/>
</dbReference>
<keyword evidence="3 8" id="KW-0597">Phosphoprotein</keyword>
<keyword evidence="7" id="KW-0804">Transcription</keyword>
<dbReference type="PROSITE" id="PS50110">
    <property type="entry name" value="RESPONSE_REGULATORY"/>
    <property type="match status" value="1"/>
</dbReference>
<dbReference type="InterPro" id="IPR001789">
    <property type="entry name" value="Sig_transdc_resp-reg_receiver"/>
</dbReference>
<evidence type="ECO:0000256" key="6">
    <source>
        <dbReference type="ARBA" id="ARBA00023125"/>
    </source>
</evidence>
<dbReference type="FunFam" id="1.10.10.10:FF:000210">
    <property type="entry name" value="Winged-helix transcriptional response regulator KdpE"/>
    <property type="match status" value="1"/>
</dbReference>
<reference evidence="12" key="1">
    <citation type="submission" date="2019-06" db="EMBL/GenBank/DDBJ databases">
        <title>Complete genome sequence of Methylogaea oryzae strain JCM16910.</title>
        <authorList>
            <person name="Asakawa S."/>
        </authorList>
    </citation>
    <scope>NUCLEOTIDE SEQUENCE</scope>
    <source>
        <strain evidence="12">E10</strain>
    </source>
</reference>
<dbReference type="GO" id="GO:0005829">
    <property type="term" value="C:cytosol"/>
    <property type="evidence" value="ECO:0007669"/>
    <property type="project" value="TreeGrafter"/>
</dbReference>
<dbReference type="InterPro" id="IPR039420">
    <property type="entry name" value="WalR-like"/>
</dbReference>
<dbReference type="CDD" id="cd17620">
    <property type="entry name" value="REC_OmpR_KdpE-like"/>
    <property type="match status" value="1"/>
</dbReference>
<protein>
    <submittedName>
        <fullName evidence="12">DNA-binding response regulator</fullName>
    </submittedName>
</protein>
<evidence type="ECO:0000256" key="4">
    <source>
        <dbReference type="ARBA" id="ARBA00023012"/>
    </source>
</evidence>
<evidence type="ECO:0000259" key="10">
    <source>
        <dbReference type="PROSITE" id="PS50110"/>
    </source>
</evidence>
<dbReference type="EMBL" id="AP019782">
    <property type="protein sequence ID" value="BBL69437.1"/>
    <property type="molecule type" value="Genomic_DNA"/>
</dbReference>
<feature type="DNA-binding region" description="OmpR/PhoB-type" evidence="9">
    <location>
        <begin position="130"/>
        <end position="229"/>
    </location>
</feature>
<evidence type="ECO:0000256" key="2">
    <source>
        <dbReference type="ARBA" id="ARBA00022490"/>
    </source>
</evidence>
<dbReference type="SMART" id="SM00448">
    <property type="entry name" value="REC"/>
    <property type="match status" value="1"/>
</dbReference>
<evidence type="ECO:0000256" key="1">
    <source>
        <dbReference type="ARBA" id="ARBA00004496"/>
    </source>
</evidence>
<evidence type="ECO:0000256" key="9">
    <source>
        <dbReference type="PROSITE-ProRule" id="PRU01091"/>
    </source>
</evidence>
<keyword evidence="4" id="KW-0902">Two-component regulatory system</keyword>
<dbReference type="InterPro" id="IPR001867">
    <property type="entry name" value="OmpR/PhoB-type_DNA-bd"/>
</dbReference>
<keyword evidence="13" id="KW-1185">Reference proteome</keyword>
<evidence type="ECO:0000313" key="13">
    <source>
        <dbReference type="Proteomes" id="UP000824988"/>
    </source>
</evidence>
<accession>A0A8D4VLQ4</accession>
<gene>
    <name evidence="12" type="primary">kdpE_1</name>
    <name evidence="12" type="ORF">MoryE10_00430</name>
</gene>
<feature type="modified residue" description="4-aspartylphosphate" evidence="8">
    <location>
        <position position="56"/>
    </location>
</feature>
<dbReference type="KEGG" id="moz:MoryE10_00430"/>
<evidence type="ECO:0000259" key="11">
    <source>
        <dbReference type="PROSITE" id="PS51755"/>
    </source>
</evidence>
<evidence type="ECO:0000313" key="12">
    <source>
        <dbReference type="EMBL" id="BBL69437.1"/>
    </source>
</evidence>
<organism evidence="12 13">
    <name type="scientific">Methylogaea oryzae</name>
    <dbReference type="NCBI Taxonomy" id="1295382"/>
    <lineage>
        <taxon>Bacteria</taxon>
        <taxon>Pseudomonadati</taxon>
        <taxon>Pseudomonadota</taxon>
        <taxon>Gammaproteobacteria</taxon>
        <taxon>Methylococcales</taxon>
        <taxon>Methylococcaceae</taxon>
        <taxon>Methylogaea</taxon>
    </lineage>
</organism>
<dbReference type="Pfam" id="PF00486">
    <property type="entry name" value="Trans_reg_C"/>
    <property type="match status" value="1"/>
</dbReference>
<dbReference type="GO" id="GO:0000987">
    <property type="term" value="F:cis-regulatory region sequence-specific DNA binding"/>
    <property type="evidence" value="ECO:0007669"/>
    <property type="project" value="UniProtKB-ARBA"/>
</dbReference>
<dbReference type="GO" id="GO:0042802">
    <property type="term" value="F:identical protein binding"/>
    <property type="evidence" value="ECO:0007669"/>
    <property type="project" value="UniProtKB-ARBA"/>
</dbReference>
<dbReference type="RefSeq" id="WP_221047849.1">
    <property type="nucleotide sequence ID" value="NZ_AP019782.1"/>
</dbReference>
<evidence type="ECO:0000256" key="8">
    <source>
        <dbReference type="PROSITE-ProRule" id="PRU00169"/>
    </source>
</evidence>
<dbReference type="CDD" id="cd00383">
    <property type="entry name" value="trans_reg_C"/>
    <property type="match status" value="1"/>
</dbReference>
<evidence type="ECO:0000256" key="3">
    <source>
        <dbReference type="ARBA" id="ARBA00022553"/>
    </source>
</evidence>
<proteinExistence type="predicted"/>
<feature type="domain" description="OmpR/PhoB-type" evidence="11">
    <location>
        <begin position="130"/>
        <end position="229"/>
    </location>
</feature>
<dbReference type="PANTHER" id="PTHR48111:SF50">
    <property type="entry name" value="KDP OPERON TRANSCRIPTIONAL REGULATORY PROTEIN KDPE"/>
    <property type="match status" value="1"/>
</dbReference>
<feature type="domain" description="Response regulatory" evidence="10">
    <location>
        <begin position="7"/>
        <end position="120"/>
    </location>
</feature>
<dbReference type="FunFam" id="3.40.50.2300:FF:000021">
    <property type="entry name" value="Two-component system response regulator KdpE"/>
    <property type="match status" value="1"/>
</dbReference>
<evidence type="ECO:0000256" key="5">
    <source>
        <dbReference type="ARBA" id="ARBA00023015"/>
    </source>
</evidence>
<dbReference type="GO" id="GO:0045893">
    <property type="term" value="P:positive regulation of DNA-templated transcription"/>
    <property type="evidence" value="ECO:0007669"/>
    <property type="project" value="UniProtKB-ARBA"/>
</dbReference>
<sequence length="236" mass="26303">MTDEEPLVLVIEDDPQTRRVLRTSLGGLGWQVAEANSGDNGLAQAKSRPPDVVILDLGLPDMDGVAVVRAIRKNSEVPIIILSARSQEGDKIRALDTGADDYLSKPFSAGELEARLRALLRRAAKNTANRELFQVDDLTVDLTLRKVCLAECEIRLSRIEYRLLAVLIRNAGLVVTHRQLLREVWGPSHVHDAHYVRVYMAQLRHKLEADPARPHYLLTEVGVGYRLRCGNDFGNA</sequence>
<dbReference type="GO" id="GO:0000156">
    <property type="term" value="F:phosphorelay response regulator activity"/>
    <property type="evidence" value="ECO:0007669"/>
    <property type="project" value="TreeGrafter"/>
</dbReference>
<evidence type="ECO:0000256" key="7">
    <source>
        <dbReference type="ARBA" id="ARBA00023163"/>
    </source>
</evidence>
<dbReference type="PROSITE" id="PS51755">
    <property type="entry name" value="OMPR_PHOB"/>
    <property type="match status" value="1"/>
</dbReference>